<dbReference type="SMART" id="SM00052">
    <property type="entry name" value="EAL"/>
    <property type="match status" value="1"/>
</dbReference>
<evidence type="ECO:0000256" key="1">
    <source>
        <dbReference type="SAM" id="Coils"/>
    </source>
</evidence>
<evidence type="ECO:0000313" key="4">
    <source>
        <dbReference type="EMBL" id="MBS7526491.1"/>
    </source>
</evidence>
<dbReference type="CDD" id="cd01948">
    <property type="entry name" value="EAL"/>
    <property type="match status" value="1"/>
</dbReference>
<dbReference type="InterPro" id="IPR043128">
    <property type="entry name" value="Rev_trsase/Diguanyl_cyclase"/>
</dbReference>
<gene>
    <name evidence="4" type="ORF">KHM83_07355</name>
</gene>
<feature type="transmembrane region" description="Helical" evidence="2">
    <location>
        <begin position="43"/>
        <end position="61"/>
    </location>
</feature>
<dbReference type="Proteomes" id="UP000746471">
    <property type="component" value="Unassembled WGS sequence"/>
</dbReference>
<accession>A0ABS5PQ47</accession>
<proteinExistence type="predicted"/>
<name>A0ABS5PQ47_9FIRM</name>
<keyword evidence="2" id="KW-0472">Membrane</keyword>
<dbReference type="InterPro" id="IPR050706">
    <property type="entry name" value="Cyclic-di-GMP_PDE-like"/>
</dbReference>
<organism evidence="4 5">
    <name type="scientific">Fusibacter paucivorans</name>
    <dbReference type="NCBI Taxonomy" id="76009"/>
    <lineage>
        <taxon>Bacteria</taxon>
        <taxon>Bacillati</taxon>
        <taxon>Bacillota</taxon>
        <taxon>Clostridia</taxon>
        <taxon>Eubacteriales</taxon>
        <taxon>Eubacteriales Family XII. Incertae Sedis</taxon>
        <taxon>Fusibacter</taxon>
    </lineage>
</organism>
<dbReference type="PANTHER" id="PTHR33121:SF70">
    <property type="entry name" value="SIGNALING PROTEIN YKOW"/>
    <property type="match status" value="1"/>
</dbReference>
<dbReference type="Gene3D" id="3.30.450.20">
    <property type="entry name" value="PAS domain"/>
    <property type="match status" value="1"/>
</dbReference>
<feature type="coiled-coil region" evidence="1">
    <location>
        <begin position="194"/>
        <end position="224"/>
    </location>
</feature>
<feature type="transmembrane region" description="Helical" evidence="2">
    <location>
        <begin position="131"/>
        <end position="153"/>
    </location>
</feature>
<keyword evidence="2" id="KW-0812">Transmembrane</keyword>
<dbReference type="SUPFAM" id="SSF141868">
    <property type="entry name" value="EAL domain-like"/>
    <property type="match status" value="1"/>
</dbReference>
<dbReference type="PROSITE" id="PS50883">
    <property type="entry name" value="EAL"/>
    <property type="match status" value="1"/>
</dbReference>
<dbReference type="PANTHER" id="PTHR33121">
    <property type="entry name" value="CYCLIC DI-GMP PHOSPHODIESTERASE PDEF"/>
    <property type="match status" value="1"/>
</dbReference>
<feature type="transmembrane region" description="Helical" evidence="2">
    <location>
        <begin position="67"/>
        <end position="97"/>
    </location>
</feature>
<sequence length="809" mass="93901">MIGFNYMLTAFFAYGLLFSLIYLQIKYRPLSLKRAESPIRRGLMLGSAAVFLMVLVDLTAIQDMSDGRFAILILAIVCYDLSTALIPFGMINAYIFLIQRGNVIESFVATLLTIVIAEVYRHYIYKRPHRYISLALTTIVIGVANIMTTMMIAPNNPYLNMVENNMFAGLSMFALVVVALCYLVDSERHIHRQIEDLYLAKEDLETQNEEIRTLYDNVRQAELSLKQNYETLDEYRWRLETSEKRYERVLDASCEGFFDYYPITKVWFLSKRFCELLSYPESESNRLAIEWFEHIPLIHKSVEMYFNSAAVWPDDRVISLEIQIADKHGYLKWFLFNAIADIDGFHRLQRVTGSILDIHQRKIEQEKVEFYAFHDPITGFLNADYFTETMKKYMLTSNESLLVFYVSIARYDKLMQVYGKKVIEALQYQLGNDIKNIFGHFSIFSVIQAGTFGVLVLQKDQYYDTLVDGVAALSRQYERPVHIFNVDVQCTLMFPYYEYRGNETTETILDRLEETRTFCDETHYYGKLKAFDWDYFNRKVFVKEISAYLRTAMMESLFEVYYQPQIKYENGVFSIWGFEALVRLRHPNYGMISPDVFIGLAEELGEIHRIDEIVLEKALGFGRKIVNGGQEIGIAVNLSYIELLNTEHIRRIIDKIVKARREGIYIAIEITESAIAKYIDEVSDNLEAFRKASIEIHLDDFGTGYSSLSQLAELPISTLKIDRTFIDGMMTRSKVLSLVETMLKLGSQLELQIIAEGIETEAQLEQLIAFACSRFQGYFFAKPLKEKEAIALLQKGIDVNLFDRRNQLR</sequence>
<dbReference type="EMBL" id="JAHBCL010000010">
    <property type="protein sequence ID" value="MBS7526491.1"/>
    <property type="molecule type" value="Genomic_DNA"/>
</dbReference>
<dbReference type="InterPro" id="IPR001633">
    <property type="entry name" value="EAL_dom"/>
</dbReference>
<dbReference type="InterPro" id="IPR035919">
    <property type="entry name" value="EAL_sf"/>
</dbReference>
<dbReference type="InterPro" id="IPR035965">
    <property type="entry name" value="PAS-like_dom_sf"/>
</dbReference>
<dbReference type="Pfam" id="PF00563">
    <property type="entry name" value="EAL"/>
    <property type="match status" value="1"/>
</dbReference>
<keyword evidence="2" id="KW-1133">Transmembrane helix</keyword>
<comment type="caution">
    <text evidence="4">The sequence shown here is derived from an EMBL/GenBank/DDBJ whole genome shotgun (WGS) entry which is preliminary data.</text>
</comment>
<keyword evidence="5" id="KW-1185">Reference proteome</keyword>
<dbReference type="SUPFAM" id="SSF55785">
    <property type="entry name" value="PYP-like sensor domain (PAS domain)"/>
    <property type="match status" value="1"/>
</dbReference>
<reference evidence="4 5" key="1">
    <citation type="submission" date="2021-05" db="EMBL/GenBank/DDBJ databases">
        <title>Fusibacter ferrireducens sp. nov., an anaerobic, sulfur- and Fe-reducing bacterium isolated from the mangrove sediment.</title>
        <authorList>
            <person name="Qiu D."/>
        </authorList>
    </citation>
    <scope>NUCLEOTIDE SEQUENCE [LARGE SCALE GENOMIC DNA]</scope>
    <source>
        <strain evidence="4 5">DSM 12116</strain>
    </source>
</reference>
<feature type="transmembrane region" description="Helical" evidence="2">
    <location>
        <begin position="165"/>
        <end position="184"/>
    </location>
</feature>
<protein>
    <submittedName>
        <fullName evidence="4">EAL domain-containing protein</fullName>
    </submittedName>
</protein>
<evidence type="ECO:0000313" key="5">
    <source>
        <dbReference type="Proteomes" id="UP000746471"/>
    </source>
</evidence>
<feature type="transmembrane region" description="Helical" evidence="2">
    <location>
        <begin position="437"/>
        <end position="457"/>
    </location>
</feature>
<dbReference type="RefSeq" id="WP_213236348.1">
    <property type="nucleotide sequence ID" value="NZ_JAHBCL010000010.1"/>
</dbReference>
<evidence type="ECO:0000256" key="2">
    <source>
        <dbReference type="SAM" id="Phobius"/>
    </source>
</evidence>
<dbReference type="Gene3D" id="3.30.70.270">
    <property type="match status" value="1"/>
</dbReference>
<dbReference type="Gene3D" id="3.20.20.450">
    <property type="entry name" value="EAL domain"/>
    <property type="match status" value="1"/>
</dbReference>
<keyword evidence="1" id="KW-0175">Coiled coil</keyword>
<feature type="transmembrane region" description="Helical" evidence="2">
    <location>
        <begin position="6"/>
        <end position="23"/>
    </location>
</feature>
<feature type="domain" description="EAL" evidence="3">
    <location>
        <begin position="542"/>
        <end position="797"/>
    </location>
</feature>
<evidence type="ECO:0000259" key="3">
    <source>
        <dbReference type="PROSITE" id="PS50883"/>
    </source>
</evidence>